<sequence>MGEAGRAREMGRMIGRQVAANTARRTNRASGARVWAVTRARGLDVSLEYANASFAMHAT</sequence>
<gene>
    <name evidence="2" type="ORF">WK67_27660</name>
</gene>
<feature type="compositionally biased region" description="Basic and acidic residues" evidence="1">
    <location>
        <begin position="1"/>
        <end position="11"/>
    </location>
</feature>
<dbReference type="EMBL" id="CP013447">
    <property type="protein sequence ID" value="AOK26440.1"/>
    <property type="molecule type" value="Genomic_DNA"/>
</dbReference>
<feature type="region of interest" description="Disordered" evidence="1">
    <location>
        <begin position="1"/>
        <end position="31"/>
    </location>
</feature>
<evidence type="ECO:0000313" key="3">
    <source>
        <dbReference type="Proteomes" id="UP000095100"/>
    </source>
</evidence>
<evidence type="ECO:0000256" key="1">
    <source>
        <dbReference type="SAM" id="MobiDB-lite"/>
    </source>
</evidence>
<dbReference type="AlphaFoldDB" id="A0AAU8ULC5"/>
<proteinExistence type="predicted"/>
<accession>A0AAU8ULC5</accession>
<organism evidence="2 3">
    <name type="scientific">Burkholderia ubonensis</name>
    <dbReference type="NCBI Taxonomy" id="101571"/>
    <lineage>
        <taxon>Bacteria</taxon>
        <taxon>Pseudomonadati</taxon>
        <taxon>Pseudomonadota</taxon>
        <taxon>Betaproteobacteria</taxon>
        <taxon>Burkholderiales</taxon>
        <taxon>Burkholderiaceae</taxon>
        <taxon>Burkholderia</taxon>
        <taxon>Burkholderia cepacia complex</taxon>
    </lineage>
</organism>
<dbReference type="Proteomes" id="UP000095100">
    <property type="component" value="Chromosome 2"/>
</dbReference>
<evidence type="ECO:0000313" key="2">
    <source>
        <dbReference type="EMBL" id="AOK26440.1"/>
    </source>
</evidence>
<protein>
    <submittedName>
        <fullName evidence="2">Uncharacterized protein</fullName>
    </submittedName>
</protein>
<name>A0AAU8ULC5_9BURK</name>
<reference evidence="2 3" key="1">
    <citation type="submission" date="2015-12" db="EMBL/GenBank/DDBJ databases">
        <title>Diversity of Burkholderia near neighbor genomes.</title>
        <authorList>
            <person name="Sahl J."/>
            <person name="Wagner D."/>
            <person name="Keim P."/>
        </authorList>
    </citation>
    <scope>NUCLEOTIDE SEQUENCE [LARGE SCALE GENOMIC DNA]</scope>
    <source>
        <strain evidence="2 3">MSMB1189WGS</strain>
    </source>
</reference>